<dbReference type="AlphaFoldDB" id="A0A2K8SZL0"/>
<accession>A0A2K8SZL0</accession>
<sequence>MLVSVEQVGILRTGGLLIPKYLPQQVCEAWLVRGKNT</sequence>
<dbReference type="KEGG" id="nfl:COO91_06906"/>
<evidence type="ECO:0000313" key="1">
    <source>
        <dbReference type="EMBL" id="AUB40872.1"/>
    </source>
</evidence>
<gene>
    <name evidence="1" type="ORF">COO91_06906</name>
</gene>
<evidence type="ECO:0000313" key="2">
    <source>
        <dbReference type="Proteomes" id="UP000232003"/>
    </source>
</evidence>
<protein>
    <submittedName>
        <fullName evidence="1">Uncharacterized protein</fullName>
    </submittedName>
</protein>
<proteinExistence type="predicted"/>
<dbReference type="EMBL" id="CP024785">
    <property type="protein sequence ID" value="AUB40872.1"/>
    <property type="molecule type" value="Genomic_DNA"/>
</dbReference>
<name>A0A2K8SZL0_9NOSO</name>
<dbReference type="Proteomes" id="UP000232003">
    <property type="component" value="Chromosome"/>
</dbReference>
<reference evidence="1 2" key="1">
    <citation type="submission" date="2017-11" db="EMBL/GenBank/DDBJ databases">
        <title>Complete genome of a free-living desiccation-tolerant cyanobacterium and its photosynthetic adaptation to extreme terrestrial habitat.</title>
        <authorList>
            <person name="Shang J."/>
        </authorList>
    </citation>
    <scope>NUCLEOTIDE SEQUENCE [LARGE SCALE GENOMIC DNA]</scope>
    <source>
        <strain evidence="1 2">CCNUN1</strain>
    </source>
</reference>
<organism evidence="1 2">
    <name type="scientific">Nostoc flagelliforme CCNUN1</name>
    <dbReference type="NCBI Taxonomy" id="2038116"/>
    <lineage>
        <taxon>Bacteria</taxon>
        <taxon>Bacillati</taxon>
        <taxon>Cyanobacteriota</taxon>
        <taxon>Cyanophyceae</taxon>
        <taxon>Nostocales</taxon>
        <taxon>Nostocaceae</taxon>
        <taxon>Nostoc</taxon>
    </lineage>
</organism>
<keyword evidence="2" id="KW-1185">Reference proteome</keyword>